<sequence length="553" mass="59106">MAQTRSGGHLLIEALRAQGTDHVFCVPGESFLVALDGLHADQAIRTVVCRQEGAAAMMADAYGKLTHRPGVCFVSRGPGASNAASGIHIAAQDSTPLVMIVGQIASKTIGREAFQEIDYAAMYGHTAKRVEQVVDPARIPEVVSRAFHTAVNGRAGPVVIALPEDILRQQTSAEPLASFHPVEPAPTAAAMGRFSEMLHQASRPVMIVGGRGWTTPTREGLQRFAADWQLPVVAGFRFQDCFDNEHEQYVGELGLGTNPHLTAAIQESDLVIAVGVRLGELTTAGYSLIDSPQPRQPLVHVYPGMEELGSVYYPALAVNASTSQFAGALSAVGPAPADRPWSEFSRILRQGYLDWTTPLPGSAAVNLSEVVCMLREALPADAIIANGAGNYTAWVHRFHRYRALGSQLAPTAGSMGYGLPAAVTAKLLYPQRTVVVFAGDGCFLMTGQELATAVQYRLAIVIIVVNNNMFGTIRMHQERRFPGRVIGTELVNPDFCALARAYGAHAERVQQTGEFLPALGRALAEPLPALIEIAHDPDSISPTRTLAGLQAGD</sequence>
<dbReference type="GO" id="GO:0030976">
    <property type="term" value="F:thiamine pyrophosphate binding"/>
    <property type="evidence" value="ECO:0007669"/>
    <property type="project" value="InterPro"/>
</dbReference>
<dbReference type="FunFam" id="3.40.50.970:FF:000007">
    <property type="entry name" value="Acetolactate synthase"/>
    <property type="match status" value="1"/>
</dbReference>
<evidence type="ECO:0000256" key="3">
    <source>
        <dbReference type="RuleBase" id="RU362132"/>
    </source>
</evidence>
<dbReference type="GO" id="GO:0009097">
    <property type="term" value="P:isoleucine biosynthetic process"/>
    <property type="evidence" value="ECO:0007669"/>
    <property type="project" value="TreeGrafter"/>
</dbReference>
<dbReference type="PANTHER" id="PTHR18968:SF120">
    <property type="entry name" value="ACETOLACTATE SYNTHASE LARGE SUBUNIT"/>
    <property type="match status" value="1"/>
</dbReference>
<dbReference type="InterPro" id="IPR011766">
    <property type="entry name" value="TPP_enzyme_TPP-bd"/>
</dbReference>
<dbReference type="InterPro" id="IPR045229">
    <property type="entry name" value="TPP_enz"/>
</dbReference>
<evidence type="ECO:0000259" key="6">
    <source>
        <dbReference type="Pfam" id="PF02776"/>
    </source>
</evidence>
<feature type="domain" description="Thiamine pyrophosphate enzyme TPP-binding" evidence="5">
    <location>
        <begin position="387"/>
        <end position="533"/>
    </location>
</feature>
<dbReference type="SUPFAM" id="SSF52467">
    <property type="entry name" value="DHS-like NAD/FAD-binding domain"/>
    <property type="match status" value="1"/>
</dbReference>
<evidence type="ECO:0000313" key="7">
    <source>
        <dbReference type="EMBL" id="SVA04098.1"/>
    </source>
</evidence>
<dbReference type="GO" id="GO:0005948">
    <property type="term" value="C:acetolactate synthase complex"/>
    <property type="evidence" value="ECO:0007669"/>
    <property type="project" value="TreeGrafter"/>
</dbReference>
<name>A0A381SLE5_9ZZZZ</name>
<dbReference type="GO" id="GO:0009099">
    <property type="term" value="P:L-valine biosynthetic process"/>
    <property type="evidence" value="ECO:0007669"/>
    <property type="project" value="TreeGrafter"/>
</dbReference>
<dbReference type="CDD" id="cd00568">
    <property type="entry name" value="TPP_enzymes"/>
    <property type="match status" value="1"/>
</dbReference>
<dbReference type="EMBL" id="UINC01003188">
    <property type="protein sequence ID" value="SVA04098.1"/>
    <property type="molecule type" value="Genomic_DNA"/>
</dbReference>
<dbReference type="CDD" id="cd07035">
    <property type="entry name" value="TPP_PYR_POX_like"/>
    <property type="match status" value="1"/>
</dbReference>
<dbReference type="InterPro" id="IPR029061">
    <property type="entry name" value="THDP-binding"/>
</dbReference>
<proteinExistence type="inferred from homology"/>
<feature type="domain" description="Thiamine pyrophosphate enzyme central" evidence="4">
    <location>
        <begin position="195"/>
        <end position="328"/>
    </location>
</feature>
<evidence type="ECO:0008006" key="8">
    <source>
        <dbReference type="Google" id="ProtNLM"/>
    </source>
</evidence>
<dbReference type="InterPro" id="IPR029035">
    <property type="entry name" value="DHS-like_NAD/FAD-binding_dom"/>
</dbReference>
<organism evidence="7">
    <name type="scientific">marine metagenome</name>
    <dbReference type="NCBI Taxonomy" id="408172"/>
    <lineage>
        <taxon>unclassified sequences</taxon>
        <taxon>metagenomes</taxon>
        <taxon>ecological metagenomes</taxon>
    </lineage>
</organism>
<dbReference type="Pfam" id="PF02776">
    <property type="entry name" value="TPP_enzyme_N"/>
    <property type="match status" value="1"/>
</dbReference>
<feature type="domain" description="Thiamine pyrophosphate enzyme N-terminal TPP-binding" evidence="6">
    <location>
        <begin position="6"/>
        <end position="122"/>
    </location>
</feature>
<comment type="similarity">
    <text evidence="1 3">Belongs to the TPP enzyme family.</text>
</comment>
<accession>A0A381SLE5</accession>
<dbReference type="GO" id="GO:0050660">
    <property type="term" value="F:flavin adenine dinucleotide binding"/>
    <property type="evidence" value="ECO:0007669"/>
    <property type="project" value="TreeGrafter"/>
</dbReference>
<dbReference type="Gene3D" id="3.40.50.1220">
    <property type="entry name" value="TPP-binding domain"/>
    <property type="match status" value="1"/>
</dbReference>
<evidence type="ECO:0000259" key="5">
    <source>
        <dbReference type="Pfam" id="PF02775"/>
    </source>
</evidence>
<evidence type="ECO:0000256" key="1">
    <source>
        <dbReference type="ARBA" id="ARBA00007812"/>
    </source>
</evidence>
<dbReference type="InterPro" id="IPR012001">
    <property type="entry name" value="Thiamin_PyroP_enz_TPP-bd_dom"/>
</dbReference>
<dbReference type="InterPro" id="IPR012000">
    <property type="entry name" value="Thiamin_PyroP_enz_cen_dom"/>
</dbReference>
<reference evidence="7" key="1">
    <citation type="submission" date="2018-05" db="EMBL/GenBank/DDBJ databases">
        <authorList>
            <person name="Lanie J.A."/>
            <person name="Ng W.-L."/>
            <person name="Kazmierczak K.M."/>
            <person name="Andrzejewski T.M."/>
            <person name="Davidsen T.M."/>
            <person name="Wayne K.J."/>
            <person name="Tettelin H."/>
            <person name="Glass J.I."/>
            <person name="Rusch D."/>
            <person name="Podicherti R."/>
            <person name="Tsui H.-C.T."/>
            <person name="Winkler M.E."/>
        </authorList>
    </citation>
    <scope>NUCLEOTIDE SEQUENCE</scope>
</reference>
<keyword evidence="2 3" id="KW-0786">Thiamine pyrophosphate</keyword>
<dbReference type="Pfam" id="PF00205">
    <property type="entry name" value="TPP_enzyme_M"/>
    <property type="match status" value="1"/>
</dbReference>
<dbReference type="GO" id="GO:0000287">
    <property type="term" value="F:magnesium ion binding"/>
    <property type="evidence" value="ECO:0007669"/>
    <property type="project" value="InterPro"/>
</dbReference>
<gene>
    <name evidence="7" type="ORF">METZ01_LOCUS56952</name>
</gene>
<dbReference type="NCBIfam" id="NF006052">
    <property type="entry name" value="PRK08199.1"/>
    <property type="match status" value="1"/>
</dbReference>
<dbReference type="SUPFAM" id="SSF52518">
    <property type="entry name" value="Thiamin diphosphate-binding fold (THDP-binding)"/>
    <property type="match status" value="2"/>
</dbReference>
<dbReference type="GO" id="GO:0003984">
    <property type="term" value="F:acetolactate synthase activity"/>
    <property type="evidence" value="ECO:0007669"/>
    <property type="project" value="TreeGrafter"/>
</dbReference>
<evidence type="ECO:0000259" key="4">
    <source>
        <dbReference type="Pfam" id="PF00205"/>
    </source>
</evidence>
<protein>
    <recommendedName>
        <fullName evidence="8">Thiamine pyrophosphate-binding protein</fullName>
    </recommendedName>
</protein>
<evidence type="ECO:0000256" key="2">
    <source>
        <dbReference type="ARBA" id="ARBA00023052"/>
    </source>
</evidence>
<dbReference type="PANTHER" id="PTHR18968">
    <property type="entry name" value="THIAMINE PYROPHOSPHATE ENZYMES"/>
    <property type="match status" value="1"/>
</dbReference>
<dbReference type="Pfam" id="PF02775">
    <property type="entry name" value="TPP_enzyme_C"/>
    <property type="match status" value="1"/>
</dbReference>
<dbReference type="AlphaFoldDB" id="A0A381SLE5"/>
<dbReference type="Gene3D" id="3.40.50.970">
    <property type="match status" value="2"/>
</dbReference>